<protein>
    <submittedName>
        <fullName evidence="1">Uncharacterized protein</fullName>
    </submittedName>
</protein>
<proteinExistence type="predicted"/>
<dbReference type="EMBL" id="MHLL01000077">
    <property type="protein sequence ID" value="OGZ06806.1"/>
    <property type="molecule type" value="Genomic_DNA"/>
</dbReference>
<evidence type="ECO:0000313" key="2">
    <source>
        <dbReference type="Proteomes" id="UP000177996"/>
    </source>
</evidence>
<name>A0A1G2CZK1_9BACT</name>
<gene>
    <name evidence="1" type="ORF">A3D65_00935</name>
</gene>
<reference evidence="1 2" key="1">
    <citation type="journal article" date="2016" name="Nat. Commun.">
        <title>Thousands of microbial genomes shed light on interconnected biogeochemical processes in an aquifer system.</title>
        <authorList>
            <person name="Anantharaman K."/>
            <person name="Brown C.T."/>
            <person name="Hug L.A."/>
            <person name="Sharon I."/>
            <person name="Castelle C.J."/>
            <person name="Probst A.J."/>
            <person name="Thomas B.C."/>
            <person name="Singh A."/>
            <person name="Wilkins M.J."/>
            <person name="Karaoz U."/>
            <person name="Brodie E.L."/>
            <person name="Williams K.H."/>
            <person name="Hubbard S.S."/>
            <person name="Banfield J.F."/>
        </authorList>
    </citation>
    <scope>NUCLEOTIDE SEQUENCE [LARGE SCALE GENOMIC DNA]</scope>
</reference>
<sequence>MTETSKNESDHARSTFDRAKDSLTKVLQAYQKAEKSGAGVSNVDLYEFPAMMYAIRDAERENLLSALNGEKLQRIEDSPEFTALTRSVAGAKAITRSHIYGVRLTLLDELEREGKDVATLRQAVAKDSGDHSDT</sequence>
<dbReference type="Proteomes" id="UP000177996">
    <property type="component" value="Unassembled WGS sequence"/>
</dbReference>
<evidence type="ECO:0000313" key="1">
    <source>
        <dbReference type="EMBL" id="OGZ06806.1"/>
    </source>
</evidence>
<dbReference type="AlphaFoldDB" id="A0A1G2CZK1"/>
<comment type="caution">
    <text evidence="1">The sequence shown here is derived from an EMBL/GenBank/DDBJ whole genome shotgun (WGS) entry which is preliminary data.</text>
</comment>
<organism evidence="1 2">
    <name type="scientific">Candidatus Lloydbacteria bacterium RIFCSPHIGHO2_02_FULL_50_13</name>
    <dbReference type="NCBI Taxonomy" id="1798661"/>
    <lineage>
        <taxon>Bacteria</taxon>
        <taxon>Candidatus Lloydiibacteriota</taxon>
    </lineage>
</organism>
<accession>A0A1G2CZK1</accession>